<feature type="non-terminal residue" evidence="1">
    <location>
        <position position="66"/>
    </location>
</feature>
<evidence type="ECO:0000313" key="1">
    <source>
        <dbReference type="EMBL" id="CAG8842615.1"/>
    </source>
</evidence>
<accession>A0ACA9SME7</accession>
<sequence length="66" mass="7680">VNNVIISLRRNGASTNAKFLKAIRQYNPTLEYANPSNSFSMRPQSQESRRATFYLLEQIRFEEAKI</sequence>
<comment type="caution">
    <text evidence="1">The sequence shown here is derived from an EMBL/GenBank/DDBJ whole genome shotgun (WGS) entry which is preliminary data.</text>
</comment>
<organism evidence="1 2">
    <name type="scientific">Racocetra persica</name>
    <dbReference type="NCBI Taxonomy" id="160502"/>
    <lineage>
        <taxon>Eukaryota</taxon>
        <taxon>Fungi</taxon>
        <taxon>Fungi incertae sedis</taxon>
        <taxon>Mucoromycota</taxon>
        <taxon>Glomeromycotina</taxon>
        <taxon>Glomeromycetes</taxon>
        <taxon>Diversisporales</taxon>
        <taxon>Gigasporaceae</taxon>
        <taxon>Racocetra</taxon>
    </lineage>
</organism>
<protein>
    <submittedName>
        <fullName evidence="1">13007_t:CDS:1</fullName>
    </submittedName>
</protein>
<dbReference type="Proteomes" id="UP000789920">
    <property type="component" value="Unassembled WGS sequence"/>
</dbReference>
<feature type="non-terminal residue" evidence="1">
    <location>
        <position position="1"/>
    </location>
</feature>
<evidence type="ECO:0000313" key="2">
    <source>
        <dbReference type="Proteomes" id="UP000789920"/>
    </source>
</evidence>
<name>A0ACA9SME7_9GLOM</name>
<dbReference type="EMBL" id="CAJVQC010134920">
    <property type="protein sequence ID" value="CAG8842615.1"/>
    <property type="molecule type" value="Genomic_DNA"/>
</dbReference>
<keyword evidence="2" id="KW-1185">Reference proteome</keyword>
<gene>
    <name evidence="1" type="ORF">RPERSI_LOCUS32401</name>
</gene>
<reference evidence="1" key="1">
    <citation type="submission" date="2021-06" db="EMBL/GenBank/DDBJ databases">
        <authorList>
            <person name="Kallberg Y."/>
            <person name="Tangrot J."/>
            <person name="Rosling A."/>
        </authorList>
    </citation>
    <scope>NUCLEOTIDE SEQUENCE</scope>
    <source>
        <strain evidence="1">MA461A</strain>
    </source>
</reference>
<proteinExistence type="predicted"/>